<proteinExistence type="inferred from homology"/>
<dbReference type="InterPro" id="IPR023296">
    <property type="entry name" value="Glyco_hydro_beta-prop_sf"/>
</dbReference>
<evidence type="ECO:0000256" key="2">
    <source>
        <dbReference type="ARBA" id="ARBA00022679"/>
    </source>
</evidence>
<dbReference type="Gene3D" id="2.115.10.20">
    <property type="entry name" value="Glycosyl hydrolase domain, family 43"/>
    <property type="match status" value="1"/>
</dbReference>
<sequence>MKIEEFFPEFVRKATIDGKNSFQNQFARRIEMNSEIKLPQIPWEEDNTGGKEPVWRYSGNPIIGRDGNKISNSVFNSAVVRFEDGFAGVFRCDSRSISMDIFVGKSKDGINWEIEDEPIKFEGADEEILKREYRYDPRVCFIEDRYYITWCNGYHGPTIGIAYTFDFKKFVQLENAYLPFNRNGVLFPRKINGLYMMLNRPSDNGHTPFGDIFISQSKDMEFWGRHRHVMGTIKDDISAWQSTKIGPGPIPIETNEGWLMIYHGVINTCNGFVYRMGAALLDLNEPWKVLARSKNYILAPWEQYECMGDVPNVVFPCAALHDKESGKIAIYYGCADTVTGLAFTTVDRLLEYVKKNKL</sequence>
<protein>
    <recommendedName>
        <fullName evidence="6">Glycosidase</fullName>
    </recommendedName>
</protein>
<evidence type="ECO:0000256" key="3">
    <source>
        <dbReference type="ARBA" id="ARBA00024356"/>
    </source>
</evidence>
<dbReference type="CDD" id="cd08993">
    <property type="entry name" value="GH130"/>
    <property type="match status" value="1"/>
</dbReference>
<dbReference type="GO" id="GO:0016757">
    <property type="term" value="F:glycosyltransferase activity"/>
    <property type="evidence" value="ECO:0007669"/>
    <property type="project" value="UniProtKB-KW"/>
</dbReference>
<evidence type="ECO:0000313" key="5">
    <source>
        <dbReference type="Proteomes" id="UP000018227"/>
    </source>
</evidence>
<reference evidence="4 5" key="1">
    <citation type="submission" date="2013-06" db="EMBL/GenBank/DDBJ databases">
        <authorList>
            <person name="Weinstock G."/>
            <person name="Sodergren E."/>
            <person name="Clifton S."/>
            <person name="Fulton L."/>
            <person name="Fulton B."/>
            <person name="Courtney L."/>
            <person name="Fronick C."/>
            <person name="Harrison M."/>
            <person name="Strong C."/>
            <person name="Farmer C."/>
            <person name="Delahaunty K."/>
            <person name="Markovic C."/>
            <person name="Hall O."/>
            <person name="Minx P."/>
            <person name="Tomlinson C."/>
            <person name="Mitreva M."/>
            <person name="Nelson J."/>
            <person name="Hou S."/>
            <person name="Wollam A."/>
            <person name="Pepin K.H."/>
            <person name="Johnson M."/>
            <person name="Bhonagiri V."/>
            <person name="Nash W.E."/>
            <person name="Warren W."/>
            <person name="Chinwalla A."/>
            <person name="Mardis E.R."/>
            <person name="Wilson R.K."/>
        </authorList>
    </citation>
    <scope>NUCLEOTIDE SEQUENCE [LARGE SCALE GENOMIC DNA]</scope>
    <source>
        <strain evidence="4 5">ATCC 51271</strain>
    </source>
</reference>
<gene>
    <name evidence="4" type="ORF">GCWU0000282_002868</name>
</gene>
<evidence type="ECO:0000313" key="4">
    <source>
        <dbReference type="EMBL" id="ESL02049.1"/>
    </source>
</evidence>
<keyword evidence="2" id="KW-0808">Transferase</keyword>
<dbReference type="InterPro" id="IPR007184">
    <property type="entry name" value="Mannoside_phosphorylase"/>
</dbReference>
<keyword evidence="5" id="KW-1185">Reference proteome</keyword>
<dbReference type="Pfam" id="PF04041">
    <property type="entry name" value="Glyco_hydro_130"/>
    <property type="match status" value="1"/>
</dbReference>
<dbReference type="SUPFAM" id="SSF75005">
    <property type="entry name" value="Arabinanase/levansucrase/invertase"/>
    <property type="match status" value="1"/>
</dbReference>
<dbReference type="eggNOG" id="COG2152">
    <property type="taxonomic scope" value="Bacteria"/>
</dbReference>
<dbReference type="AlphaFoldDB" id="V2XIQ1"/>
<dbReference type="STRING" id="592026.GCWU0000282_002868"/>
<keyword evidence="1" id="KW-0328">Glycosyltransferase</keyword>
<comment type="similarity">
    <text evidence="3">Belongs to the glycosyl hydrolase 130 family.</text>
</comment>
<dbReference type="Proteomes" id="UP000018227">
    <property type="component" value="Unassembled WGS sequence"/>
</dbReference>
<name>V2XIQ1_9FIRM</name>
<dbReference type="HOGENOM" id="CLU_046648_0_0_9"/>
<dbReference type="PIRSF" id="PIRSF016202">
    <property type="entry name" value="PH1107"/>
    <property type="match status" value="1"/>
</dbReference>
<evidence type="ECO:0000256" key="1">
    <source>
        <dbReference type="ARBA" id="ARBA00022676"/>
    </source>
</evidence>
<evidence type="ECO:0008006" key="6">
    <source>
        <dbReference type="Google" id="ProtNLM"/>
    </source>
</evidence>
<comment type="caution">
    <text evidence="4">The sequence shown here is derived from an EMBL/GenBank/DDBJ whole genome shotgun (WGS) entry which is preliminary data.</text>
</comment>
<organism evidence="4 5">
    <name type="scientific">Catonella morbi ATCC 51271</name>
    <dbReference type="NCBI Taxonomy" id="592026"/>
    <lineage>
        <taxon>Bacteria</taxon>
        <taxon>Bacillati</taxon>
        <taxon>Bacillota</taxon>
        <taxon>Clostridia</taxon>
        <taxon>Lachnospirales</taxon>
        <taxon>Lachnospiraceae</taxon>
        <taxon>Catonella</taxon>
    </lineage>
</organism>
<dbReference type="PANTHER" id="PTHR34106:SF1">
    <property type="entry name" value="1,4-BETA-MANNOSYL-N-ACETYLGLUCOSAMINE PHOSPHORYLASE"/>
    <property type="match status" value="1"/>
</dbReference>
<dbReference type="EMBL" id="ACIL03000017">
    <property type="protein sequence ID" value="ESL02049.1"/>
    <property type="molecule type" value="Genomic_DNA"/>
</dbReference>
<dbReference type="PANTHER" id="PTHR34106">
    <property type="entry name" value="GLYCOSIDASE"/>
    <property type="match status" value="1"/>
</dbReference>
<accession>V2XIQ1</accession>